<comment type="caution">
    <text evidence="1">The sequence shown here is derived from an EMBL/GenBank/DDBJ whole genome shotgun (WGS) entry which is preliminary data.</text>
</comment>
<evidence type="ECO:0000313" key="1">
    <source>
        <dbReference type="EMBL" id="GAM74038.1"/>
    </source>
</evidence>
<evidence type="ECO:0000313" key="2">
    <source>
        <dbReference type="Proteomes" id="UP000031666"/>
    </source>
</evidence>
<organism evidence="1 2">
    <name type="scientific">Vibrio ishigakensis</name>
    <dbReference type="NCBI Taxonomy" id="1481914"/>
    <lineage>
        <taxon>Bacteria</taxon>
        <taxon>Pseudomonadati</taxon>
        <taxon>Pseudomonadota</taxon>
        <taxon>Gammaproteobacteria</taxon>
        <taxon>Vibrionales</taxon>
        <taxon>Vibrionaceae</taxon>
        <taxon>Vibrio</taxon>
    </lineage>
</organism>
<dbReference type="Gene3D" id="3.40.190.290">
    <property type="match status" value="1"/>
</dbReference>
<protein>
    <submittedName>
        <fullName evidence="1">Transcriptional regulator</fullName>
    </submittedName>
</protein>
<dbReference type="EMBL" id="BBSC01000002">
    <property type="protein sequence ID" value="GAM74038.1"/>
    <property type="molecule type" value="Genomic_DNA"/>
</dbReference>
<dbReference type="AlphaFoldDB" id="A0A0B8QFT7"/>
<gene>
    <name evidence="1" type="ORF">JCM19241_5234</name>
</gene>
<proteinExistence type="predicted"/>
<sequence length="59" mass="6897">MKGAVLSQRTKKQKSDIIELLPGWETDSILPLYMLYPKREHLAPRTRLFVEHFKQALSS</sequence>
<accession>A0A0B8QFT7</accession>
<reference evidence="1 2" key="2">
    <citation type="submission" date="2015-01" db="EMBL/GenBank/DDBJ databases">
        <authorList>
            <consortium name="NBRP consortium"/>
            <person name="Sawabe T."/>
            <person name="Meirelles P."/>
            <person name="Feng G."/>
            <person name="Sayaka M."/>
            <person name="Hattori M."/>
            <person name="Ohkuma M."/>
        </authorList>
    </citation>
    <scope>NUCLEOTIDE SEQUENCE [LARGE SCALE GENOMIC DNA]</scope>
    <source>
        <strain evidence="2">JCM 19241</strain>
    </source>
</reference>
<name>A0A0B8QFT7_9VIBR</name>
<reference evidence="1 2" key="1">
    <citation type="submission" date="2015-01" db="EMBL/GenBank/DDBJ databases">
        <title>Vibrio sp. C94 JCM 19241 whole genome shotgun sequence.</title>
        <authorList>
            <person name="Sawabe T."/>
            <person name="Meirelles P."/>
            <person name="Feng G."/>
            <person name="Sayaka M."/>
            <person name="Hattori M."/>
            <person name="Ohkuma M."/>
        </authorList>
    </citation>
    <scope>NUCLEOTIDE SEQUENCE [LARGE SCALE GENOMIC DNA]</scope>
    <source>
        <strain evidence="2">JCM 19241</strain>
    </source>
</reference>
<dbReference type="Proteomes" id="UP000031666">
    <property type="component" value="Unassembled WGS sequence"/>
</dbReference>